<evidence type="ECO:0000313" key="1">
    <source>
        <dbReference type="EMBL" id="XCD19247.1"/>
    </source>
</evidence>
<reference evidence="1" key="1">
    <citation type="submission" date="2023-01" db="EMBL/GenBank/DDBJ databases">
        <title>Vibrio sp. CB1-14 genome sequencing.</title>
        <authorList>
            <person name="Otstavnykh N."/>
            <person name="Isaeva M."/>
            <person name="Meleshko D."/>
        </authorList>
    </citation>
    <scope>NUCLEOTIDE SEQUENCE</scope>
    <source>
        <strain evidence="1">CB1-14</strain>
        <plasmid evidence="1">p1</plasmid>
    </source>
</reference>
<keyword evidence="1" id="KW-0614">Plasmid</keyword>
<name>A0AAU8BSA6_9VIBR</name>
<gene>
    <name evidence="1" type="ORF">PG915_24115</name>
</gene>
<accession>A0AAU8BSA6</accession>
<dbReference type="AlphaFoldDB" id="A0AAU8BSA6"/>
<dbReference type="RefSeq" id="WP_353500365.1">
    <property type="nucleotide sequence ID" value="NZ_CP115922.1"/>
</dbReference>
<geneLocation type="plasmid" evidence="1">
    <name>p1</name>
</geneLocation>
<dbReference type="EMBL" id="CP115922">
    <property type="protein sequence ID" value="XCD19247.1"/>
    <property type="molecule type" value="Genomic_DNA"/>
</dbReference>
<proteinExistence type="predicted"/>
<dbReference type="KEGG" id="vck:PG915_24115"/>
<organism evidence="1">
    <name type="scientific">Vibrio chaetopteri</name>
    <dbReference type="NCBI Taxonomy" id="3016528"/>
    <lineage>
        <taxon>Bacteria</taxon>
        <taxon>Pseudomonadati</taxon>
        <taxon>Pseudomonadota</taxon>
        <taxon>Gammaproteobacteria</taxon>
        <taxon>Vibrionales</taxon>
        <taxon>Vibrionaceae</taxon>
        <taxon>Vibrio</taxon>
    </lineage>
</organism>
<sequence length="82" mass="9308">MFAIHYLTAVAFDPLATTKEIALNVLKWFLFTDLLSACVEGLLFGETFSHPFDVVRVFVFILYGAFATHRACFYNDTSYLDA</sequence>
<protein>
    <submittedName>
        <fullName evidence="1">Uncharacterized protein</fullName>
    </submittedName>
</protein>